<dbReference type="EMBL" id="JBHSJD010000007">
    <property type="protein sequence ID" value="MFC5022848.1"/>
    <property type="molecule type" value="Genomic_DNA"/>
</dbReference>
<dbReference type="PANTHER" id="PTHR45036:SF1">
    <property type="entry name" value="METHYLTRANSFERASE LIKE 7A"/>
    <property type="match status" value="1"/>
</dbReference>
<dbReference type="RefSeq" id="WP_345690478.1">
    <property type="nucleotide sequence ID" value="NZ_BAABIT010000001.1"/>
</dbReference>
<organism evidence="2 3">
    <name type="scientific">Streptomyces coeruleoprunus</name>
    <dbReference type="NCBI Taxonomy" id="285563"/>
    <lineage>
        <taxon>Bacteria</taxon>
        <taxon>Bacillati</taxon>
        <taxon>Actinomycetota</taxon>
        <taxon>Actinomycetes</taxon>
        <taxon>Kitasatosporales</taxon>
        <taxon>Streptomycetaceae</taxon>
        <taxon>Streptomyces</taxon>
    </lineage>
</organism>
<feature type="domain" description="Methyltransferase type 11" evidence="1">
    <location>
        <begin position="63"/>
        <end position="159"/>
    </location>
</feature>
<dbReference type="GO" id="GO:0008168">
    <property type="term" value="F:methyltransferase activity"/>
    <property type="evidence" value="ECO:0007669"/>
    <property type="project" value="UniProtKB-KW"/>
</dbReference>
<evidence type="ECO:0000313" key="2">
    <source>
        <dbReference type="EMBL" id="MFC5022848.1"/>
    </source>
</evidence>
<keyword evidence="2" id="KW-0489">Methyltransferase</keyword>
<keyword evidence="2" id="KW-0808">Transferase</keyword>
<dbReference type="InterPro" id="IPR013216">
    <property type="entry name" value="Methyltransf_11"/>
</dbReference>
<name>A0ABV9XDX2_9ACTN</name>
<proteinExistence type="predicted"/>
<keyword evidence="3" id="KW-1185">Reference proteome</keyword>
<dbReference type="Gene3D" id="3.40.50.150">
    <property type="entry name" value="Vaccinia Virus protein VP39"/>
    <property type="match status" value="1"/>
</dbReference>
<dbReference type="CDD" id="cd02440">
    <property type="entry name" value="AdoMet_MTases"/>
    <property type="match status" value="1"/>
</dbReference>
<protein>
    <submittedName>
        <fullName evidence="2">Class I SAM-dependent methyltransferase</fullName>
        <ecNumber evidence="2">2.1.1.-</ecNumber>
    </submittedName>
</protein>
<reference evidence="3" key="1">
    <citation type="journal article" date="2019" name="Int. J. Syst. Evol. Microbiol.">
        <title>The Global Catalogue of Microorganisms (GCM) 10K type strain sequencing project: providing services to taxonomists for standard genome sequencing and annotation.</title>
        <authorList>
            <consortium name="The Broad Institute Genomics Platform"/>
            <consortium name="The Broad Institute Genome Sequencing Center for Infectious Disease"/>
            <person name="Wu L."/>
            <person name="Ma J."/>
        </authorList>
    </citation>
    <scope>NUCLEOTIDE SEQUENCE [LARGE SCALE GENOMIC DNA]</scope>
    <source>
        <strain evidence="3">CGMCC 4.1648</strain>
    </source>
</reference>
<dbReference type="PANTHER" id="PTHR45036">
    <property type="entry name" value="METHYLTRANSFERASE LIKE 7B"/>
    <property type="match status" value="1"/>
</dbReference>
<dbReference type="Pfam" id="PF08241">
    <property type="entry name" value="Methyltransf_11"/>
    <property type="match status" value="1"/>
</dbReference>
<dbReference type="InterPro" id="IPR029063">
    <property type="entry name" value="SAM-dependent_MTases_sf"/>
</dbReference>
<sequence length="237" mass="25934">MTTTDTGTTGRRPTAPEDANARLESRAGKFFARYYDAMTQRAEEKWGRPLRTLMLSELTGRVLEIGAGTGANLPYYAKADSLVAVEPASEMRARLVERAADADLDLDVEVVDAWAERLPLPDDTFDTVVCTLVLCTVADLPAALAEIRRVLKPGGQLIFFEHVRSPGVVGLCQDVLAPLWRRVAGGCNANRRLLSLLRDAGYGVRVEQIVRPWPRYPTNTPYVRGTAVPLPPTGANT</sequence>
<evidence type="ECO:0000313" key="3">
    <source>
        <dbReference type="Proteomes" id="UP001595829"/>
    </source>
</evidence>
<dbReference type="SUPFAM" id="SSF53335">
    <property type="entry name" value="S-adenosyl-L-methionine-dependent methyltransferases"/>
    <property type="match status" value="1"/>
</dbReference>
<comment type="caution">
    <text evidence="2">The sequence shown here is derived from an EMBL/GenBank/DDBJ whole genome shotgun (WGS) entry which is preliminary data.</text>
</comment>
<dbReference type="GO" id="GO:0032259">
    <property type="term" value="P:methylation"/>
    <property type="evidence" value="ECO:0007669"/>
    <property type="project" value="UniProtKB-KW"/>
</dbReference>
<gene>
    <name evidence="2" type="ORF">ACFPM3_11970</name>
</gene>
<accession>A0ABV9XDX2</accession>
<dbReference type="InterPro" id="IPR052356">
    <property type="entry name" value="Thiol_S-MT"/>
</dbReference>
<dbReference type="Proteomes" id="UP001595829">
    <property type="component" value="Unassembled WGS sequence"/>
</dbReference>
<dbReference type="EC" id="2.1.1.-" evidence="2"/>
<evidence type="ECO:0000259" key="1">
    <source>
        <dbReference type="Pfam" id="PF08241"/>
    </source>
</evidence>